<feature type="non-terminal residue" evidence="1">
    <location>
        <position position="1"/>
    </location>
</feature>
<dbReference type="InterPro" id="IPR036866">
    <property type="entry name" value="RibonucZ/Hydroxyglut_hydro"/>
</dbReference>
<organism evidence="1 2">
    <name type="scientific">Dibothriocephalus latus</name>
    <name type="common">Fish tapeworm</name>
    <name type="synonym">Diphyllobothrium latum</name>
    <dbReference type="NCBI Taxonomy" id="60516"/>
    <lineage>
        <taxon>Eukaryota</taxon>
        <taxon>Metazoa</taxon>
        <taxon>Spiralia</taxon>
        <taxon>Lophotrochozoa</taxon>
        <taxon>Platyhelminthes</taxon>
        <taxon>Cestoda</taxon>
        <taxon>Eucestoda</taxon>
        <taxon>Diphyllobothriidea</taxon>
        <taxon>Diphyllobothriidae</taxon>
        <taxon>Dibothriocephalus</taxon>
    </lineage>
</organism>
<protein>
    <submittedName>
        <fullName evidence="1">Uncharacterized protein</fullName>
    </submittedName>
</protein>
<dbReference type="AlphaFoldDB" id="A0A3P7M0H3"/>
<sequence>FWRNIFGPEGPPGPIGEVKTNFTVHAVPLRHTVPSIGYLMVESPSPPRMMMEKVHELGVPPGPLLGKLKKVLSVASVYVQLYHPLLLEFAFYD</sequence>
<keyword evidence="2" id="KW-1185">Reference proteome</keyword>
<gene>
    <name evidence="1" type="ORF">DILT_LOCUS12664</name>
</gene>
<accession>A0A3P7M0H3</accession>
<proteinExistence type="predicted"/>
<reference evidence="1 2" key="1">
    <citation type="submission" date="2018-11" db="EMBL/GenBank/DDBJ databases">
        <authorList>
            <consortium name="Pathogen Informatics"/>
        </authorList>
    </citation>
    <scope>NUCLEOTIDE SEQUENCE [LARGE SCALE GENOMIC DNA]</scope>
</reference>
<evidence type="ECO:0000313" key="2">
    <source>
        <dbReference type="Proteomes" id="UP000281553"/>
    </source>
</evidence>
<dbReference type="EMBL" id="UYRU01067261">
    <property type="protein sequence ID" value="VDN16833.1"/>
    <property type="molecule type" value="Genomic_DNA"/>
</dbReference>
<dbReference type="Proteomes" id="UP000281553">
    <property type="component" value="Unassembled WGS sequence"/>
</dbReference>
<dbReference type="Gene3D" id="3.60.15.10">
    <property type="entry name" value="Ribonuclease Z/Hydroxyacylglutathione hydrolase-like"/>
    <property type="match status" value="1"/>
</dbReference>
<evidence type="ECO:0000313" key="1">
    <source>
        <dbReference type="EMBL" id="VDN16833.1"/>
    </source>
</evidence>
<dbReference type="SUPFAM" id="SSF56281">
    <property type="entry name" value="Metallo-hydrolase/oxidoreductase"/>
    <property type="match status" value="1"/>
</dbReference>
<name>A0A3P7M0H3_DIBLA</name>